<dbReference type="EMBL" id="JAJEQM010000001">
    <property type="protein sequence ID" value="MCC2209425.1"/>
    <property type="molecule type" value="Genomic_DNA"/>
</dbReference>
<dbReference type="Proteomes" id="UP001198242">
    <property type="component" value="Unassembled WGS sequence"/>
</dbReference>
<comment type="caution">
    <text evidence="1">The sequence shown here is derived from an EMBL/GenBank/DDBJ whole genome shotgun (WGS) entry which is preliminary data.</text>
</comment>
<gene>
    <name evidence="1" type="ORF">LKE05_01240</name>
</gene>
<dbReference type="InterPro" id="IPR010037">
    <property type="entry name" value="FkbH_domain"/>
</dbReference>
<proteinExistence type="predicted"/>
<name>A0AAE3J939_9FIRM</name>
<dbReference type="Gene3D" id="3.40.50.1000">
    <property type="entry name" value="HAD superfamily/HAD-like"/>
    <property type="match status" value="1"/>
</dbReference>
<dbReference type="SUPFAM" id="SSF56784">
    <property type="entry name" value="HAD-like"/>
    <property type="match status" value="1"/>
</dbReference>
<dbReference type="RefSeq" id="WP_308455679.1">
    <property type="nucleotide sequence ID" value="NZ_JAJEQM010000001.1"/>
</dbReference>
<dbReference type="InterPro" id="IPR036514">
    <property type="entry name" value="SGNH_hydro_sf"/>
</dbReference>
<sequence length="607" mass="70199">MDASKIKLIIWDLDETFWNGTISEQKVAPVKQACDLVLLSSKKGIVNSICSKNDEKPCIDKLKEWGLDKYFVFNSINWEPKGQRIKDTVESMNLRPCNVLFIDDNKLNLEEAKFFCPDILTMLPDKIGELYAAVSMLDKNDEKLSRLESYKVLEKKNKIKKSIGSNEEFLRQSNIHVDFHSDCAEHIDRLHELIFRANQLNFTKVRSTKDELKALLEDKNAKCEYITAYDKYGEYGIVGFYAVKDNTLVHFLFSCRTLGMGIEQYTYEKIGCPKLDIVGDVSVKIGKNEPTVTWINQDNVKTDNEFEDIKNTGFKVLIKGPCDLNQIFSFIKNEDIFDCEFTYVSREKQSLGVAIEGMNHTSQIVNAYSITDEETAEICKLPICDSQMYSDSIYKNKYGMIFISILTDANLGVYRNKNNGAVFAFGEYIYPLTDKAMWKKYINKEVYTANCDFKEKDLQKIAEEYEFLGRLTPKQTAENLRFIYEHIKTDTELVILLGCEREYKDNKLEAWVNRHNDHKEYNSAVRKEFDGCKNVTLFDVNEYITSDDDFNDSVNHYKKRVYYLMAQKFTEMINAHANADVAKQTSKAKLAYLTLKQKIKKIVKPNG</sequence>
<evidence type="ECO:0000313" key="2">
    <source>
        <dbReference type="Proteomes" id="UP001198242"/>
    </source>
</evidence>
<dbReference type="NCBIfam" id="TIGR01686">
    <property type="entry name" value="FkbH"/>
    <property type="match status" value="1"/>
</dbReference>
<keyword evidence="2" id="KW-1185">Reference proteome</keyword>
<evidence type="ECO:0008006" key="3">
    <source>
        <dbReference type="Google" id="ProtNLM"/>
    </source>
</evidence>
<reference evidence="1 2" key="1">
    <citation type="submission" date="2021-10" db="EMBL/GenBank/DDBJ databases">
        <title>Anaerobic single-cell dispensing facilitates the cultivation of human gut bacteria.</title>
        <authorList>
            <person name="Afrizal A."/>
        </authorList>
    </citation>
    <scope>NUCLEOTIDE SEQUENCE [LARGE SCALE GENOMIC DNA]</scope>
    <source>
        <strain evidence="1 2">CLA-AA-H232</strain>
    </source>
</reference>
<dbReference type="InterPro" id="IPR023214">
    <property type="entry name" value="HAD_sf"/>
</dbReference>
<dbReference type="AlphaFoldDB" id="A0AAE3J939"/>
<dbReference type="Gene3D" id="3.40.50.1110">
    <property type="entry name" value="SGNH hydrolase"/>
    <property type="match status" value="1"/>
</dbReference>
<accession>A0AAE3J939</accession>
<organism evidence="1 2">
    <name type="scientific">Hominilimicola fabiformis</name>
    <dbReference type="NCBI Taxonomy" id="2885356"/>
    <lineage>
        <taxon>Bacteria</taxon>
        <taxon>Bacillati</taxon>
        <taxon>Bacillota</taxon>
        <taxon>Clostridia</taxon>
        <taxon>Eubacteriales</taxon>
        <taxon>Oscillospiraceae</taxon>
        <taxon>Hominilimicola</taxon>
    </lineage>
</organism>
<dbReference type="InterPro" id="IPR036412">
    <property type="entry name" value="HAD-like_sf"/>
</dbReference>
<protein>
    <recommendedName>
        <fullName evidence="3">HAD-IIIC family phosphatase</fullName>
    </recommendedName>
</protein>
<evidence type="ECO:0000313" key="1">
    <source>
        <dbReference type="EMBL" id="MCC2209425.1"/>
    </source>
</evidence>